<keyword evidence="2" id="KW-1185">Reference proteome</keyword>
<organism evidence="1 2">
    <name type="scientific">Marinomonas polaris DSM 16579</name>
    <dbReference type="NCBI Taxonomy" id="1122206"/>
    <lineage>
        <taxon>Bacteria</taxon>
        <taxon>Pseudomonadati</taxon>
        <taxon>Pseudomonadota</taxon>
        <taxon>Gammaproteobacteria</taxon>
        <taxon>Oceanospirillales</taxon>
        <taxon>Oceanospirillaceae</taxon>
        <taxon>Marinomonas</taxon>
    </lineage>
</organism>
<sequence length="531" mass="57894">MTLRITDFAGIAPVVAPHKLNTLAQVAKNVRLESGQLEAMKGNAFVASTQLNNVQSIARYQPGDTAYWFEFSAHVDMVPSQIFGSARSEMYWTDGVKPKRTTSSIATASAPYPSASFSLGVPAPDGQILASDITGDAPETDFELEDRVYVVTFVTEEGYEGAPSLPVNIELGTEQGCTLSNLPTSYDGNYNITRKRIYRGTAASSEIHFLTELDLATSVHIDTAEALTLGEALVTYDYDLPPDDLVGLTVMPNGVLAGFNDNQLCFSEPFLPYAWPTIYRLTTENPIVGIAAIGSGLLVTTTGKPYLALGTTPGSILLQQMDSNQSCVSKRSLVDVGNAAIYASPDGLAKGSTSGVQLIGDDLFSRDQWQALKPESIHAYYHDEKYIFFYDNGEKQGGYILDPSAKTGALTELDFYVDSGFNDLATDTLYLLKDGDILSFQHGEPISYTWRSAQFQLPSLMPYSVCRVVADSYPADISIIYDGEETVMTYTDDQPFRFPAGRRARFVEVELRGTNSVKQVMLGNDMESVNG</sequence>
<dbReference type="OrthoDB" id="8871616at2"/>
<dbReference type="RefSeq" id="WP_072841175.1">
    <property type="nucleotide sequence ID" value="NZ_FQVF01000020.1"/>
</dbReference>
<dbReference type="AlphaFoldDB" id="A0A1M5J0U7"/>
<name>A0A1M5J0U7_9GAMM</name>
<gene>
    <name evidence="1" type="ORF">SAMN02745753_03735</name>
</gene>
<evidence type="ECO:0000313" key="2">
    <source>
        <dbReference type="Proteomes" id="UP000184517"/>
    </source>
</evidence>
<dbReference type="Proteomes" id="UP000184517">
    <property type="component" value="Unassembled WGS sequence"/>
</dbReference>
<proteinExistence type="predicted"/>
<accession>A0A1M5J0U7</accession>
<dbReference type="STRING" id="1122206.SAMN02745753_03735"/>
<evidence type="ECO:0000313" key="1">
    <source>
        <dbReference type="EMBL" id="SHG34204.1"/>
    </source>
</evidence>
<reference evidence="2" key="1">
    <citation type="submission" date="2016-11" db="EMBL/GenBank/DDBJ databases">
        <authorList>
            <person name="Varghese N."/>
            <person name="Submissions S."/>
        </authorList>
    </citation>
    <scope>NUCLEOTIDE SEQUENCE [LARGE SCALE GENOMIC DNA]</scope>
    <source>
        <strain evidence="2">DSM 16579</strain>
    </source>
</reference>
<dbReference type="EMBL" id="FQVF01000020">
    <property type="protein sequence ID" value="SHG34204.1"/>
    <property type="molecule type" value="Genomic_DNA"/>
</dbReference>
<protein>
    <submittedName>
        <fullName evidence="1">Uncharacterized protein</fullName>
    </submittedName>
</protein>